<dbReference type="Gene3D" id="3.80.10.10">
    <property type="entry name" value="Ribonuclease Inhibitor"/>
    <property type="match status" value="2"/>
</dbReference>
<name>A0AAW2ZBK5_9EUKA</name>
<sequence length="732" mass="82064">MVFGFEELIKAAEEVEHIEDDALVLYCHKFIDDQLFYLCDVLDRKFINLKRLDLESCGIGDAEIIVLVDALINSRSMLDALLLGGNYIGDTGASHIAKYINHNNYLRVLVLRINSIGDEGLTYLSDAFTLHSRIEEINLSSNQFGDSSTMELCSKLQNNVHLLSLNLSGNGLCESLSQVSNLFEHRQRIRSLEISNNDFGFNLSVLLPGIRSLTSVLVELNLSKNNIFDTQCVDLLYALSSNQHLTHIDLSQNEISNKSVKVLAEVLSYNTSLKVINLADNQIQKTVCDALITCSFNHPSMIHLNLTRNNFSYNDCADIQDFLRFSQKHCRKPLSVIFSEKLGDVWRFVGTDEIERGFINDDFLKLSPEVYEIKKFIDQFRSSVFGVQPEIFQVSLLEKELEDSFNSDLIKSFEYDSSYSLEELQEYSDNLNTQVNNIINDDKYKVDTNVVQSNSCILESEQVVPITTIIVNYVIEQEPILAVTSTDPSIDLDIAQDSNHDVISNTIQETIQETNEVHANTDADKHVEPVADAYSIEQPVITTLNKVQELPSPITSPTLVLDQELPSPIKQSSPVLMELDVSVEKLETDINDILSDYFATKTNKTNDELPVSVSLCKDEVEAVTKDVEQTSVEQGIIDVAPLELVTEQEQNNKIVLPQIEINNSVEDVVFPILHNASHEDSTSSLNISLPQEAKDTSTVSSPMSPTTNLKISDISSQIDTKYEPLCKSKTPL</sequence>
<accession>A0AAW2ZBK5</accession>
<dbReference type="Proteomes" id="UP001431209">
    <property type="component" value="Unassembled WGS sequence"/>
</dbReference>
<feature type="compositionally biased region" description="Low complexity" evidence="1">
    <location>
        <begin position="696"/>
        <end position="707"/>
    </location>
</feature>
<gene>
    <name evidence="2" type="ORF">AKO1_001734</name>
</gene>
<feature type="region of interest" description="Disordered" evidence="1">
    <location>
        <begin position="690"/>
        <end position="709"/>
    </location>
</feature>
<evidence type="ECO:0000256" key="1">
    <source>
        <dbReference type="SAM" id="MobiDB-lite"/>
    </source>
</evidence>
<protein>
    <submittedName>
        <fullName evidence="2">Leucine rich repeat-containing protein</fullName>
    </submittedName>
</protein>
<organism evidence="2 3">
    <name type="scientific">Acrasis kona</name>
    <dbReference type="NCBI Taxonomy" id="1008807"/>
    <lineage>
        <taxon>Eukaryota</taxon>
        <taxon>Discoba</taxon>
        <taxon>Heterolobosea</taxon>
        <taxon>Tetramitia</taxon>
        <taxon>Eutetramitia</taxon>
        <taxon>Acrasidae</taxon>
        <taxon>Acrasis</taxon>
    </lineage>
</organism>
<dbReference type="PANTHER" id="PTHR24114">
    <property type="entry name" value="LEUCINE RICH REPEAT FAMILY PROTEIN"/>
    <property type="match status" value="1"/>
</dbReference>
<dbReference type="AlphaFoldDB" id="A0AAW2ZBK5"/>
<reference evidence="2 3" key="1">
    <citation type="submission" date="2024-03" db="EMBL/GenBank/DDBJ databases">
        <title>The Acrasis kona genome and developmental transcriptomes reveal deep origins of eukaryotic multicellular pathways.</title>
        <authorList>
            <person name="Sheikh S."/>
            <person name="Fu C.-J."/>
            <person name="Brown M.W."/>
            <person name="Baldauf S.L."/>
        </authorList>
    </citation>
    <scope>NUCLEOTIDE SEQUENCE [LARGE SCALE GENOMIC DNA]</scope>
    <source>
        <strain evidence="2 3">ATCC MYA-3509</strain>
    </source>
</reference>
<comment type="caution">
    <text evidence="2">The sequence shown here is derived from an EMBL/GenBank/DDBJ whole genome shotgun (WGS) entry which is preliminary data.</text>
</comment>
<dbReference type="InterPro" id="IPR001611">
    <property type="entry name" value="Leu-rich_rpt"/>
</dbReference>
<proteinExistence type="predicted"/>
<dbReference type="SMART" id="SM00368">
    <property type="entry name" value="LRR_RI"/>
    <property type="match status" value="8"/>
</dbReference>
<dbReference type="PANTHER" id="PTHR24114:SF2">
    <property type="entry name" value="F-BOX DOMAIN-CONTAINING PROTEIN-RELATED"/>
    <property type="match status" value="1"/>
</dbReference>
<dbReference type="Pfam" id="PF13516">
    <property type="entry name" value="LRR_6"/>
    <property type="match status" value="4"/>
</dbReference>
<dbReference type="EMBL" id="JAOPGA020001200">
    <property type="protein sequence ID" value="KAL0486081.1"/>
    <property type="molecule type" value="Genomic_DNA"/>
</dbReference>
<evidence type="ECO:0000313" key="3">
    <source>
        <dbReference type="Proteomes" id="UP001431209"/>
    </source>
</evidence>
<dbReference type="InterPro" id="IPR032675">
    <property type="entry name" value="LRR_dom_sf"/>
</dbReference>
<dbReference type="InterPro" id="IPR052394">
    <property type="entry name" value="LRR-containing"/>
</dbReference>
<evidence type="ECO:0000313" key="2">
    <source>
        <dbReference type="EMBL" id="KAL0486081.1"/>
    </source>
</evidence>
<dbReference type="SUPFAM" id="SSF52047">
    <property type="entry name" value="RNI-like"/>
    <property type="match status" value="1"/>
</dbReference>
<keyword evidence="3" id="KW-1185">Reference proteome</keyword>